<feature type="region of interest" description="Disordered" evidence="1">
    <location>
        <begin position="1"/>
        <end position="25"/>
    </location>
</feature>
<sequence length="94" mass="10220">MGEHQSDIRHEGSVVPQVGSSSCTCTQSSVYPATNACWTLLDVRKCAQREQNGCGSRTKFASSPFHSTTTDNVMIPPFIDKLAIEHKGHQAVNT</sequence>
<evidence type="ECO:0000313" key="2">
    <source>
        <dbReference type="EMBL" id="PIO55502.1"/>
    </source>
</evidence>
<dbReference type="AlphaFoldDB" id="A0A2G9TD90"/>
<name>A0A2G9TD90_TELCI</name>
<keyword evidence="3" id="KW-1185">Reference proteome</keyword>
<dbReference type="Proteomes" id="UP000230423">
    <property type="component" value="Unassembled WGS sequence"/>
</dbReference>
<gene>
    <name evidence="2" type="ORF">TELCIR_23110</name>
</gene>
<protein>
    <submittedName>
        <fullName evidence="2">Uncharacterized protein</fullName>
    </submittedName>
</protein>
<reference evidence="2 3" key="1">
    <citation type="submission" date="2015-09" db="EMBL/GenBank/DDBJ databases">
        <title>Draft genome of the parasitic nematode Teladorsagia circumcincta isolate WARC Sus (inbred).</title>
        <authorList>
            <person name="Mitreva M."/>
        </authorList>
    </citation>
    <scope>NUCLEOTIDE SEQUENCE [LARGE SCALE GENOMIC DNA]</scope>
    <source>
        <strain evidence="2 3">S</strain>
    </source>
</reference>
<accession>A0A2G9TD90</accession>
<feature type="compositionally biased region" description="Basic and acidic residues" evidence="1">
    <location>
        <begin position="1"/>
        <end position="12"/>
    </location>
</feature>
<proteinExistence type="predicted"/>
<evidence type="ECO:0000256" key="1">
    <source>
        <dbReference type="SAM" id="MobiDB-lite"/>
    </source>
</evidence>
<organism evidence="2 3">
    <name type="scientific">Teladorsagia circumcincta</name>
    <name type="common">Brown stomach worm</name>
    <name type="synonym">Ostertagia circumcincta</name>
    <dbReference type="NCBI Taxonomy" id="45464"/>
    <lineage>
        <taxon>Eukaryota</taxon>
        <taxon>Metazoa</taxon>
        <taxon>Ecdysozoa</taxon>
        <taxon>Nematoda</taxon>
        <taxon>Chromadorea</taxon>
        <taxon>Rhabditida</taxon>
        <taxon>Rhabditina</taxon>
        <taxon>Rhabditomorpha</taxon>
        <taxon>Strongyloidea</taxon>
        <taxon>Trichostrongylidae</taxon>
        <taxon>Teladorsagia</taxon>
    </lineage>
</organism>
<dbReference type="EMBL" id="KZ385713">
    <property type="protein sequence ID" value="PIO55502.1"/>
    <property type="molecule type" value="Genomic_DNA"/>
</dbReference>
<evidence type="ECO:0000313" key="3">
    <source>
        <dbReference type="Proteomes" id="UP000230423"/>
    </source>
</evidence>